<dbReference type="GO" id="GO:0000155">
    <property type="term" value="F:phosphorelay sensor kinase activity"/>
    <property type="evidence" value="ECO:0007669"/>
    <property type="project" value="InterPro"/>
</dbReference>
<dbReference type="PROSITE" id="PS50109">
    <property type="entry name" value="HIS_KIN"/>
    <property type="match status" value="1"/>
</dbReference>
<feature type="domain" description="Histidine kinase" evidence="12">
    <location>
        <begin position="112"/>
        <end position="322"/>
    </location>
</feature>
<sequence>MVPPPGTYEEDIPERDGQIVADITRSFSVQGVAAMALAILACVLFAWWACGRLLRPLEELTGRIHAVDQEKLNQPLPIPGGTAEVRLLAESFNGMLDRLNQSFQMQRRFAADAAHELKTPLAAMKTTLQVLQMEEAPSKEEYQEFVQDTQESLERLICTVENLLALASREARNDDEPVSLKSLTLNVARGLEPKAAVQHITVSVEGEEVVAKGSPALFYRAIYNVIENAIKYNHPGGQVQARVMKSNNGQAAITVTDTGIGMPQESMESIFERFYRADPSRSQKIEGSGLGLSIVRQIMEQYGGSVTVEDSNETGSTIVLRFICWDET</sequence>
<evidence type="ECO:0000256" key="9">
    <source>
        <dbReference type="ARBA" id="ARBA00023012"/>
    </source>
</evidence>
<evidence type="ECO:0000256" key="2">
    <source>
        <dbReference type="ARBA" id="ARBA00004370"/>
    </source>
</evidence>
<dbReference type="PRINTS" id="PR00344">
    <property type="entry name" value="BCTRLSENSOR"/>
</dbReference>
<dbReference type="InterPro" id="IPR003594">
    <property type="entry name" value="HATPase_dom"/>
</dbReference>
<evidence type="ECO:0000256" key="7">
    <source>
        <dbReference type="ARBA" id="ARBA00022777"/>
    </source>
</evidence>
<dbReference type="InterPro" id="IPR004358">
    <property type="entry name" value="Sig_transdc_His_kin-like_C"/>
</dbReference>
<dbReference type="CDD" id="cd00082">
    <property type="entry name" value="HisKA"/>
    <property type="match status" value="1"/>
</dbReference>
<evidence type="ECO:0000259" key="12">
    <source>
        <dbReference type="PROSITE" id="PS50109"/>
    </source>
</evidence>
<keyword evidence="9" id="KW-0902">Two-component regulatory system</keyword>
<keyword evidence="7 14" id="KW-0418">Kinase</keyword>
<dbReference type="Pfam" id="PF00672">
    <property type="entry name" value="HAMP"/>
    <property type="match status" value="1"/>
</dbReference>
<dbReference type="SUPFAM" id="SSF55874">
    <property type="entry name" value="ATPase domain of HSP90 chaperone/DNA topoisomerase II/histidine kinase"/>
    <property type="match status" value="1"/>
</dbReference>
<dbReference type="AlphaFoldDB" id="A0A645CK33"/>
<accession>A0A645CK33</accession>
<comment type="caution">
    <text evidence="14">The sequence shown here is derived from an EMBL/GenBank/DDBJ whole genome shotgun (WGS) entry which is preliminary data.</text>
</comment>
<organism evidence="14">
    <name type="scientific">bioreactor metagenome</name>
    <dbReference type="NCBI Taxonomy" id="1076179"/>
    <lineage>
        <taxon>unclassified sequences</taxon>
        <taxon>metagenomes</taxon>
        <taxon>ecological metagenomes</taxon>
    </lineage>
</organism>
<keyword evidence="10 11" id="KW-0472">Membrane</keyword>
<dbReference type="Gene3D" id="3.30.565.10">
    <property type="entry name" value="Histidine kinase-like ATPase, C-terminal domain"/>
    <property type="match status" value="1"/>
</dbReference>
<dbReference type="CDD" id="cd00075">
    <property type="entry name" value="HATPase"/>
    <property type="match status" value="1"/>
</dbReference>
<dbReference type="InterPro" id="IPR003660">
    <property type="entry name" value="HAMP_dom"/>
</dbReference>
<evidence type="ECO:0000256" key="5">
    <source>
        <dbReference type="ARBA" id="ARBA00022679"/>
    </source>
</evidence>
<evidence type="ECO:0000256" key="11">
    <source>
        <dbReference type="SAM" id="Phobius"/>
    </source>
</evidence>
<keyword evidence="6 11" id="KW-0812">Transmembrane</keyword>
<name>A0A645CK33_9ZZZZ</name>
<dbReference type="Pfam" id="PF02518">
    <property type="entry name" value="HATPase_c"/>
    <property type="match status" value="1"/>
</dbReference>
<dbReference type="EMBL" id="VSSQ01027851">
    <property type="protein sequence ID" value="MPM77299.1"/>
    <property type="molecule type" value="Genomic_DNA"/>
</dbReference>
<dbReference type="PANTHER" id="PTHR45436">
    <property type="entry name" value="SENSOR HISTIDINE KINASE YKOH"/>
    <property type="match status" value="1"/>
</dbReference>
<dbReference type="SMART" id="SM00387">
    <property type="entry name" value="HATPase_c"/>
    <property type="match status" value="1"/>
</dbReference>
<comment type="catalytic activity">
    <reaction evidence="1">
        <text>ATP + protein L-histidine = ADP + protein N-phospho-L-histidine.</text>
        <dbReference type="EC" id="2.7.13.3"/>
    </reaction>
</comment>
<evidence type="ECO:0000256" key="1">
    <source>
        <dbReference type="ARBA" id="ARBA00000085"/>
    </source>
</evidence>
<protein>
    <recommendedName>
        <fullName evidence="3">histidine kinase</fullName>
        <ecNumber evidence="3">2.7.13.3</ecNumber>
    </recommendedName>
</protein>
<evidence type="ECO:0000256" key="6">
    <source>
        <dbReference type="ARBA" id="ARBA00022692"/>
    </source>
</evidence>
<evidence type="ECO:0000259" key="13">
    <source>
        <dbReference type="PROSITE" id="PS50885"/>
    </source>
</evidence>
<reference evidence="14" key="1">
    <citation type="submission" date="2019-08" db="EMBL/GenBank/DDBJ databases">
        <authorList>
            <person name="Kucharzyk K."/>
            <person name="Murdoch R.W."/>
            <person name="Higgins S."/>
            <person name="Loffler F."/>
        </authorList>
    </citation>
    <scope>NUCLEOTIDE SEQUENCE</scope>
</reference>
<dbReference type="GO" id="GO:0005886">
    <property type="term" value="C:plasma membrane"/>
    <property type="evidence" value="ECO:0007669"/>
    <property type="project" value="TreeGrafter"/>
</dbReference>
<dbReference type="SUPFAM" id="SSF47384">
    <property type="entry name" value="Homodimeric domain of signal transducing histidine kinase"/>
    <property type="match status" value="1"/>
</dbReference>
<dbReference type="Pfam" id="PF00512">
    <property type="entry name" value="HisKA"/>
    <property type="match status" value="1"/>
</dbReference>
<evidence type="ECO:0000256" key="3">
    <source>
        <dbReference type="ARBA" id="ARBA00012438"/>
    </source>
</evidence>
<evidence type="ECO:0000256" key="4">
    <source>
        <dbReference type="ARBA" id="ARBA00022553"/>
    </source>
</evidence>
<feature type="transmembrane region" description="Helical" evidence="11">
    <location>
        <begin position="32"/>
        <end position="50"/>
    </location>
</feature>
<dbReference type="SUPFAM" id="SSF158472">
    <property type="entry name" value="HAMP domain-like"/>
    <property type="match status" value="1"/>
</dbReference>
<dbReference type="InterPro" id="IPR050428">
    <property type="entry name" value="TCS_sensor_his_kinase"/>
</dbReference>
<dbReference type="Gene3D" id="1.10.287.130">
    <property type="match status" value="1"/>
</dbReference>
<dbReference type="Gene3D" id="6.10.340.10">
    <property type="match status" value="1"/>
</dbReference>
<proteinExistence type="predicted"/>
<dbReference type="EC" id="2.7.13.3" evidence="3"/>
<evidence type="ECO:0000256" key="10">
    <source>
        <dbReference type="ARBA" id="ARBA00023136"/>
    </source>
</evidence>
<comment type="subcellular location">
    <subcellularLocation>
        <location evidence="2">Membrane</location>
    </subcellularLocation>
</comment>
<dbReference type="SMART" id="SM00304">
    <property type="entry name" value="HAMP"/>
    <property type="match status" value="1"/>
</dbReference>
<dbReference type="InterPro" id="IPR003661">
    <property type="entry name" value="HisK_dim/P_dom"/>
</dbReference>
<evidence type="ECO:0000256" key="8">
    <source>
        <dbReference type="ARBA" id="ARBA00022989"/>
    </source>
</evidence>
<dbReference type="PANTHER" id="PTHR45436:SF5">
    <property type="entry name" value="SENSOR HISTIDINE KINASE TRCS"/>
    <property type="match status" value="1"/>
</dbReference>
<dbReference type="InterPro" id="IPR036097">
    <property type="entry name" value="HisK_dim/P_sf"/>
</dbReference>
<feature type="domain" description="HAMP" evidence="13">
    <location>
        <begin position="51"/>
        <end position="104"/>
    </location>
</feature>
<keyword evidence="5 14" id="KW-0808">Transferase</keyword>
<dbReference type="FunFam" id="3.30.565.10:FF:000006">
    <property type="entry name" value="Sensor histidine kinase WalK"/>
    <property type="match status" value="1"/>
</dbReference>
<keyword evidence="8 11" id="KW-1133">Transmembrane helix</keyword>
<evidence type="ECO:0000313" key="14">
    <source>
        <dbReference type="EMBL" id="MPM77299.1"/>
    </source>
</evidence>
<gene>
    <name evidence="14" type="primary">arlS_8</name>
    <name evidence="14" type="ORF">SDC9_124301</name>
</gene>
<dbReference type="InterPro" id="IPR036890">
    <property type="entry name" value="HATPase_C_sf"/>
</dbReference>
<keyword evidence="4" id="KW-0597">Phosphoprotein</keyword>
<dbReference type="CDD" id="cd06225">
    <property type="entry name" value="HAMP"/>
    <property type="match status" value="1"/>
</dbReference>
<dbReference type="PROSITE" id="PS50885">
    <property type="entry name" value="HAMP"/>
    <property type="match status" value="1"/>
</dbReference>
<dbReference type="InterPro" id="IPR005467">
    <property type="entry name" value="His_kinase_dom"/>
</dbReference>
<dbReference type="SMART" id="SM00388">
    <property type="entry name" value="HisKA"/>
    <property type="match status" value="1"/>
</dbReference>